<gene>
    <name evidence="1" type="ORF">FC80_GL000790</name>
</gene>
<accession>A0A0R2CGD7</accession>
<dbReference type="STRING" id="1423729.FC80_GL000790"/>
<dbReference type="AlphaFoldDB" id="A0A0R2CGD7"/>
<keyword evidence="2" id="KW-1185">Reference proteome</keyword>
<evidence type="ECO:0000313" key="1">
    <source>
        <dbReference type="EMBL" id="KRM90798.1"/>
    </source>
</evidence>
<dbReference type="Proteomes" id="UP000051131">
    <property type="component" value="Unassembled WGS sequence"/>
</dbReference>
<protein>
    <submittedName>
        <fullName evidence="1">Uncharacterized protein</fullName>
    </submittedName>
</protein>
<comment type="caution">
    <text evidence="1">The sequence shown here is derived from an EMBL/GenBank/DDBJ whole genome shotgun (WGS) entry which is preliminary data.</text>
</comment>
<reference evidence="1 2" key="1">
    <citation type="journal article" date="2015" name="Genome Announc.">
        <title>Expanding the biotechnology potential of lactobacilli through comparative genomics of 213 strains and associated genera.</title>
        <authorList>
            <person name="Sun Z."/>
            <person name="Harris H.M."/>
            <person name="McCann A."/>
            <person name="Guo C."/>
            <person name="Argimon S."/>
            <person name="Zhang W."/>
            <person name="Yang X."/>
            <person name="Jeffery I.B."/>
            <person name="Cooney J.C."/>
            <person name="Kagawa T.F."/>
            <person name="Liu W."/>
            <person name="Song Y."/>
            <person name="Salvetti E."/>
            <person name="Wrobel A."/>
            <person name="Rasinkangas P."/>
            <person name="Parkhill J."/>
            <person name="Rea M.C."/>
            <person name="O'Sullivan O."/>
            <person name="Ritari J."/>
            <person name="Douillard F.P."/>
            <person name="Paul Ross R."/>
            <person name="Yang R."/>
            <person name="Briner A.E."/>
            <person name="Felis G.E."/>
            <person name="de Vos W.M."/>
            <person name="Barrangou R."/>
            <person name="Klaenhammer T.R."/>
            <person name="Caufield P.W."/>
            <person name="Cui Y."/>
            <person name="Zhang H."/>
            <person name="O'Toole P.W."/>
        </authorList>
    </citation>
    <scope>NUCLEOTIDE SEQUENCE [LARGE SCALE GENOMIC DNA]</scope>
    <source>
        <strain evidence="1 2">DSM 21116</strain>
    </source>
</reference>
<proteinExistence type="predicted"/>
<evidence type="ECO:0000313" key="2">
    <source>
        <dbReference type="Proteomes" id="UP000051131"/>
    </source>
</evidence>
<dbReference type="EMBL" id="AYZE01000014">
    <property type="protein sequence ID" value="KRM90798.1"/>
    <property type="molecule type" value="Genomic_DNA"/>
</dbReference>
<sequence length="52" mass="6206">MFGKFFEQLVKDTQNSAFLDMELIHIQKAESEVFYLPILQYQTNIIINRINI</sequence>
<dbReference type="PATRIC" id="fig|1423729.3.peg.798"/>
<organism evidence="1 2">
    <name type="scientific">Liquorilactobacillus cacaonum DSM 21116</name>
    <dbReference type="NCBI Taxonomy" id="1423729"/>
    <lineage>
        <taxon>Bacteria</taxon>
        <taxon>Bacillati</taxon>
        <taxon>Bacillota</taxon>
        <taxon>Bacilli</taxon>
        <taxon>Lactobacillales</taxon>
        <taxon>Lactobacillaceae</taxon>
        <taxon>Liquorilactobacillus</taxon>
    </lineage>
</organism>
<name>A0A0R2CGD7_9LACO</name>